<evidence type="ECO:0000259" key="2">
    <source>
        <dbReference type="Pfam" id="PF13439"/>
    </source>
</evidence>
<evidence type="ECO:0000259" key="1">
    <source>
        <dbReference type="Pfam" id="PF00534"/>
    </source>
</evidence>
<keyword evidence="3" id="KW-0808">Transferase</keyword>
<dbReference type="InterPro" id="IPR028098">
    <property type="entry name" value="Glyco_trans_4-like_N"/>
</dbReference>
<feature type="domain" description="Glycosyltransferase subfamily 4-like N-terminal" evidence="2">
    <location>
        <begin position="42"/>
        <end position="229"/>
    </location>
</feature>
<feature type="domain" description="Glycosyl transferase family 1" evidence="1">
    <location>
        <begin position="241"/>
        <end position="401"/>
    </location>
</feature>
<keyword evidence="4" id="KW-1185">Reference proteome</keyword>
<sequence length="428" mass="48055">MARDMNTTYECNVKPGVPKRRQLTARPLHVAFAIEALHGVSGGAERVLADVSRIIHERGYRVTVITHEGRNGPSFYPLRFGIERVDARPRHSRRRKAPVLDRARGIAARSKIASIPIWLVQFVPMVLRLRRILRDTRPDVVIGFMPSMFPYMSLAVLGLPVKSVASVHNVPKREFGADPKRWNQNRMDRKMRRLSLRFSDAVTVLLPSFVRQLPLPEAAAKTRVIPNMVKRYEGPLADVRESPDEPNVILAVGRLADAKDHQSLIEAWAMLEDRFPNWEVRIFGNGPLKSSLSRRIRLAGVKRLKIHKPTPEIMSEYAAARILAMPSRHEGFGLVTAEALSVGLPVVGFATCEGTNELVQHGYNGLLANPRGGRARGFAVELEKMMTDAYLRTRLAAAAPKSVERFDPEVIADHWEDLIRSLVQVAHD</sequence>
<evidence type="ECO:0000313" key="3">
    <source>
        <dbReference type="EMBL" id="SEK43581.1"/>
    </source>
</evidence>
<dbReference type="EMBL" id="FNZQ01000001">
    <property type="protein sequence ID" value="SEK43581.1"/>
    <property type="molecule type" value="Genomic_DNA"/>
</dbReference>
<dbReference type="Pfam" id="PF13439">
    <property type="entry name" value="Glyco_transf_4"/>
    <property type="match status" value="1"/>
</dbReference>
<proteinExistence type="predicted"/>
<accession>A0A1H7GZT2</accession>
<dbReference type="InterPro" id="IPR001296">
    <property type="entry name" value="Glyco_trans_1"/>
</dbReference>
<dbReference type="GO" id="GO:0016757">
    <property type="term" value="F:glycosyltransferase activity"/>
    <property type="evidence" value="ECO:0007669"/>
    <property type="project" value="InterPro"/>
</dbReference>
<dbReference type="PANTHER" id="PTHR45947">
    <property type="entry name" value="SULFOQUINOVOSYL TRANSFERASE SQD2"/>
    <property type="match status" value="1"/>
</dbReference>
<organism evidence="3 4">
    <name type="scientific">Jannaschia helgolandensis</name>
    <dbReference type="NCBI Taxonomy" id="188906"/>
    <lineage>
        <taxon>Bacteria</taxon>
        <taxon>Pseudomonadati</taxon>
        <taxon>Pseudomonadota</taxon>
        <taxon>Alphaproteobacteria</taxon>
        <taxon>Rhodobacterales</taxon>
        <taxon>Roseobacteraceae</taxon>
        <taxon>Jannaschia</taxon>
    </lineage>
</organism>
<evidence type="ECO:0000313" key="4">
    <source>
        <dbReference type="Proteomes" id="UP000199283"/>
    </source>
</evidence>
<gene>
    <name evidence="3" type="ORF">SAMN04488526_0569</name>
</gene>
<reference evidence="3 4" key="1">
    <citation type="submission" date="2016-10" db="EMBL/GenBank/DDBJ databases">
        <authorList>
            <person name="de Groot N.N."/>
        </authorList>
    </citation>
    <scope>NUCLEOTIDE SEQUENCE [LARGE SCALE GENOMIC DNA]</scope>
    <source>
        <strain evidence="3 4">DSM 14858</strain>
    </source>
</reference>
<dbReference type="Pfam" id="PF00534">
    <property type="entry name" value="Glycos_transf_1"/>
    <property type="match status" value="1"/>
</dbReference>
<dbReference type="AlphaFoldDB" id="A0A1H7GZT2"/>
<protein>
    <submittedName>
        <fullName evidence="3">Glycosyltransferase involved in cell wall bisynthesis</fullName>
    </submittedName>
</protein>
<dbReference type="SUPFAM" id="SSF53756">
    <property type="entry name" value="UDP-Glycosyltransferase/glycogen phosphorylase"/>
    <property type="match status" value="1"/>
</dbReference>
<dbReference type="PANTHER" id="PTHR45947:SF3">
    <property type="entry name" value="SULFOQUINOVOSYL TRANSFERASE SQD2"/>
    <property type="match status" value="1"/>
</dbReference>
<dbReference type="Gene3D" id="3.40.50.2000">
    <property type="entry name" value="Glycogen Phosphorylase B"/>
    <property type="match status" value="2"/>
</dbReference>
<dbReference type="InterPro" id="IPR050194">
    <property type="entry name" value="Glycosyltransferase_grp1"/>
</dbReference>
<dbReference type="STRING" id="188906.SAMN04488526_0569"/>
<name>A0A1H7GZT2_9RHOB</name>
<dbReference type="Proteomes" id="UP000199283">
    <property type="component" value="Unassembled WGS sequence"/>
</dbReference>